<dbReference type="GO" id="GO:0006313">
    <property type="term" value="P:DNA transposition"/>
    <property type="evidence" value="ECO:0007669"/>
    <property type="project" value="InterPro"/>
</dbReference>
<dbReference type="AlphaFoldDB" id="A0A3B7QVN3"/>
<name>A0A3B7QVN3_9BACT</name>
<dbReference type="RefSeq" id="WP_119443443.1">
    <property type="nucleotide sequence ID" value="NZ_CP032317.1"/>
</dbReference>
<dbReference type="InterPro" id="IPR052715">
    <property type="entry name" value="RAYT_transposase"/>
</dbReference>
<dbReference type="Gene3D" id="3.30.70.1290">
    <property type="entry name" value="Transposase IS200-like"/>
    <property type="match status" value="1"/>
</dbReference>
<dbReference type="PANTHER" id="PTHR36966">
    <property type="entry name" value="REP-ASSOCIATED TYROSINE TRANSPOSASE"/>
    <property type="match status" value="1"/>
</dbReference>
<dbReference type="SUPFAM" id="SSF143422">
    <property type="entry name" value="Transposase IS200-like"/>
    <property type="match status" value="1"/>
</dbReference>
<dbReference type="Proteomes" id="UP000262802">
    <property type="component" value="Chromosome"/>
</dbReference>
<dbReference type="SMART" id="SM01321">
    <property type="entry name" value="Y1_Tnp"/>
    <property type="match status" value="1"/>
</dbReference>
<keyword evidence="3" id="KW-1185">Reference proteome</keyword>
<accession>A0A3B7QVN3</accession>
<dbReference type="InterPro" id="IPR002686">
    <property type="entry name" value="Transposase_17"/>
</dbReference>
<protein>
    <recommendedName>
        <fullName evidence="1">Transposase IS200-like domain-containing protein</fullName>
    </recommendedName>
</protein>
<feature type="domain" description="Transposase IS200-like" evidence="1">
    <location>
        <begin position="15"/>
        <end position="168"/>
    </location>
</feature>
<dbReference type="PANTHER" id="PTHR36966:SF1">
    <property type="entry name" value="REP-ASSOCIATED TYROSINE TRANSPOSASE"/>
    <property type="match status" value="1"/>
</dbReference>
<dbReference type="OrthoDB" id="9794403at2"/>
<dbReference type="EMBL" id="CP032317">
    <property type="protein sequence ID" value="AYA35854.1"/>
    <property type="molecule type" value="Genomic_DNA"/>
</dbReference>
<dbReference type="GO" id="GO:0043565">
    <property type="term" value="F:sequence-specific DNA binding"/>
    <property type="evidence" value="ECO:0007669"/>
    <property type="project" value="TreeGrafter"/>
</dbReference>
<evidence type="ECO:0000313" key="2">
    <source>
        <dbReference type="EMBL" id="AYA35854.1"/>
    </source>
</evidence>
<sequence length="190" mass="21832">MSLTHYRRNLPHILPPNETVFVTFRLAGSVPVAALEQWRSEQSKTGQQPTYGQTDTWLDSKAPAVGPDWLRLPQLANVVGEALHFRHPKDYTLWAYCVMPNHVHFVATIANETVGFVHTLQSLKARTARRCNALLARSGPFWQDESYDHVVRRSGEEMQRVISYILHNPVKAGLVADWQQWPFSYLNPEW</sequence>
<reference evidence="2 3" key="1">
    <citation type="submission" date="2018-09" db="EMBL/GenBank/DDBJ databases">
        <title>Hymenobacter medium sp. nov., isolated from R2A medium.</title>
        <authorList>
            <person name="Yingchao G."/>
        </authorList>
    </citation>
    <scope>NUCLEOTIDE SEQUENCE [LARGE SCALE GENOMIC DNA]</scope>
    <source>
        <strain evidence="3">sh-6</strain>
    </source>
</reference>
<evidence type="ECO:0000259" key="1">
    <source>
        <dbReference type="SMART" id="SM01321"/>
    </source>
</evidence>
<organism evidence="2 3">
    <name type="scientific">Hymenobacter oligotrophus</name>
    <dbReference type="NCBI Taxonomy" id="2319843"/>
    <lineage>
        <taxon>Bacteria</taxon>
        <taxon>Pseudomonadati</taxon>
        <taxon>Bacteroidota</taxon>
        <taxon>Cytophagia</taxon>
        <taxon>Cytophagales</taxon>
        <taxon>Hymenobacteraceae</taxon>
        <taxon>Hymenobacter</taxon>
    </lineage>
</organism>
<gene>
    <name evidence="2" type="ORF">D3Y59_01595</name>
</gene>
<dbReference type="Pfam" id="PF01797">
    <property type="entry name" value="Y1_Tnp"/>
    <property type="match status" value="1"/>
</dbReference>
<evidence type="ECO:0000313" key="3">
    <source>
        <dbReference type="Proteomes" id="UP000262802"/>
    </source>
</evidence>
<dbReference type="InterPro" id="IPR036515">
    <property type="entry name" value="Transposase_17_sf"/>
</dbReference>
<dbReference type="KEGG" id="hyh:D3Y59_01595"/>
<dbReference type="NCBIfam" id="NF047646">
    <property type="entry name" value="REP_Tyr_transpos"/>
    <property type="match status" value="1"/>
</dbReference>
<dbReference type="GO" id="GO:0004803">
    <property type="term" value="F:transposase activity"/>
    <property type="evidence" value="ECO:0007669"/>
    <property type="project" value="InterPro"/>
</dbReference>
<proteinExistence type="predicted"/>